<comment type="caution">
    <text evidence="2">The sequence shown here is derived from an EMBL/GenBank/DDBJ whole genome shotgun (WGS) entry which is preliminary data.</text>
</comment>
<evidence type="ECO:0000313" key="2">
    <source>
        <dbReference type="EMBL" id="MFB9313864.1"/>
    </source>
</evidence>
<keyword evidence="3" id="KW-1185">Reference proteome</keyword>
<feature type="region of interest" description="Disordered" evidence="1">
    <location>
        <begin position="325"/>
        <end position="344"/>
    </location>
</feature>
<reference evidence="2 3" key="1">
    <citation type="submission" date="2024-09" db="EMBL/GenBank/DDBJ databases">
        <authorList>
            <person name="Sun Q."/>
            <person name="Mori K."/>
        </authorList>
    </citation>
    <scope>NUCLEOTIDE SEQUENCE [LARGE SCALE GENOMIC DNA]</scope>
    <source>
        <strain evidence="2 3">JCM 9626</strain>
    </source>
</reference>
<dbReference type="RefSeq" id="WP_140010251.1">
    <property type="nucleotide sequence ID" value="NZ_JBHMDG010000014.1"/>
</dbReference>
<protein>
    <recommendedName>
        <fullName evidence="4">ESX-1 secretion-associated protein EspA/EspE-like domain-containing protein</fullName>
    </recommendedName>
</protein>
<accession>A0ABV5KAU8</accession>
<name>A0ABV5KAU8_9ACTN</name>
<dbReference type="Proteomes" id="UP001589750">
    <property type="component" value="Unassembled WGS sequence"/>
</dbReference>
<gene>
    <name evidence="2" type="ORF">ACFFRI_12490</name>
</gene>
<sequence length="498" mass="53219">MSDDYAGFDGLIDEVVKTACYKDLFTNGWVKASDGMVTFALGADTTPQPGPGQGYPDYPLAPTDGNISGPGPDGQLRDPSTTLGQVYQVWETEIPPLFEPLRDLPDPADFQTLADAVRSALSQISASGNAGSSDSTASDPSNIAYDGNTTLGLIEDTAQKLNGWHGQSASAFATYLNLFNRVVGNQALAGEVLRVTLLEEKELWTRMRHDSMLFITNANNAFADAGDISLKDALSAFETISQVLGYFPVFSPITGAIDKATSVTNLLVDTFGGSKPPEPNPLSGGLFEVLKNCQEHRDKMLEISRTVEGDIKQSLLNLKSHIDSAPKARTSGGSDEESYTVDRPAGVYDADSVDDFVGGYEGGEGEIVIEPWEVREAAGNLVDKVGPELAAAGTSFDAGDSAAPWSRGSSEVGVGFFGCYSEYSAASYALQKEIDETALEFQWAGEMLRVVADEMEKHDDNVGAGFGEVRKKIDEHDNPAPVVPHYPPGYLENRLGGI</sequence>
<evidence type="ECO:0000313" key="3">
    <source>
        <dbReference type="Proteomes" id="UP001589750"/>
    </source>
</evidence>
<proteinExistence type="predicted"/>
<dbReference type="EMBL" id="JBHMDG010000014">
    <property type="protein sequence ID" value="MFB9313864.1"/>
    <property type="molecule type" value="Genomic_DNA"/>
</dbReference>
<evidence type="ECO:0000256" key="1">
    <source>
        <dbReference type="SAM" id="MobiDB-lite"/>
    </source>
</evidence>
<organism evidence="2 3">
    <name type="scientific">Nocardioides plantarum</name>
    <dbReference type="NCBI Taxonomy" id="29299"/>
    <lineage>
        <taxon>Bacteria</taxon>
        <taxon>Bacillati</taxon>
        <taxon>Actinomycetota</taxon>
        <taxon>Actinomycetes</taxon>
        <taxon>Propionibacteriales</taxon>
        <taxon>Nocardioidaceae</taxon>
        <taxon>Nocardioides</taxon>
    </lineage>
</organism>
<evidence type="ECO:0008006" key="4">
    <source>
        <dbReference type="Google" id="ProtNLM"/>
    </source>
</evidence>